<dbReference type="PANTHER" id="PTHR43479">
    <property type="entry name" value="ACREF/ENVCD OPERON REPRESSOR-RELATED"/>
    <property type="match status" value="1"/>
</dbReference>
<dbReference type="Gene3D" id="1.10.357.10">
    <property type="entry name" value="Tetracycline Repressor, domain 2"/>
    <property type="match status" value="1"/>
</dbReference>
<sequence length="210" mass="22625">MVSQTALSPRSARTRAALIAAGFELLVERPIDAIPIDDVVAKAGVAKGSFFNHFVDKQAFANAIATEVRLEVEALVTRANEGIEDPVERIAGGMRVAAKFALTQPKRTAVLLRSQGSSTARRHPLNSGLRVDIEAAVEKGLLRHEARESGLLYWLGLCQAVMTNIIEVKPSKEAFRNRLAEILILGLTGLGVPEARAAQIANDMAPEKLP</sequence>
<evidence type="ECO:0000259" key="3">
    <source>
        <dbReference type="PROSITE" id="PS50977"/>
    </source>
</evidence>
<dbReference type="InterPro" id="IPR001647">
    <property type="entry name" value="HTH_TetR"/>
</dbReference>
<dbReference type="GO" id="GO:0003677">
    <property type="term" value="F:DNA binding"/>
    <property type="evidence" value="ECO:0007669"/>
    <property type="project" value="UniProtKB-UniRule"/>
</dbReference>
<gene>
    <name evidence="4" type="ORF">DXH95_14195</name>
</gene>
<dbReference type="EMBL" id="QRGP01000003">
    <property type="protein sequence ID" value="RDV01444.1"/>
    <property type="molecule type" value="Genomic_DNA"/>
</dbReference>
<organism evidence="4 5">
    <name type="scientific">Sphingorhabdus pulchriflava</name>
    <dbReference type="NCBI Taxonomy" id="2292257"/>
    <lineage>
        <taxon>Bacteria</taxon>
        <taxon>Pseudomonadati</taxon>
        <taxon>Pseudomonadota</taxon>
        <taxon>Alphaproteobacteria</taxon>
        <taxon>Sphingomonadales</taxon>
        <taxon>Sphingomonadaceae</taxon>
        <taxon>Sphingorhabdus</taxon>
    </lineage>
</organism>
<dbReference type="PROSITE" id="PS50977">
    <property type="entry name" value="HTH_TETR_2"/>
    <property type="match status" value="1"/>
</dbReference>
<proteinExistence type="predicted"/>
<evidence type="ECO:0000256" key="1">
    <source>
        <dbReference type="ARBA" id="ARBA00023125"/>
    </source>
</evidence>
<dbReference type="Proteomes" id="UP000263833">
    <property type="component" value="Unassembled WGS sequence"/>
</dbReference>
<evidence type="ECO:0000256" key="2">
    <source>
        <dbReference type="PROSITE-ProRule" id="PRU00335"/>
    </source>
</evidence>
<name>A0A371B1Q7_9SPHN</name>
<comment type="caution">
    <text evidence="4">The sequence shown here is derived from an EMBL/GenBank/DDBJ whole genome shotgun (WGS) entry which is preliminary data.</text>
</comment>
<keyword evidence="5" id="KW-1185">Reference proteome</keyword>
<dbReference type="AlphaFoldDB" id="A0A371B1Q7"/>
<dbReference type="Pfam" id="PF00440">
    <property type="entry name" value="TetR_N"/>
    <property type="match status" value="1"/>
</dbReference>
<dbReference type="PANTHER" id="PTHR43479:SF11">
    <property type="entry name" value="ACREF_ENVCD OPERON REPRESSOR-RELATED"/>
    <property type="match status" value="1"/>
</dbReference>
<accession>A0A371B1Q7</accession>
<feature type="domain" description="HTH tetR-type" evidence="3">
    <location>
        <begin position="12"/>
        <end position="72"/>
    </location>
</feature>
<feature type="DNA-binding region" description="H-T-H motif" evidence="2">
    <location>
        <begin position="35"/>
        <end position="54"/>
    </location>
</feature>
<protein>
    <submittedName>
        <fullName evidence="4">TetR/AcrR family transcriptional regulator</fullName>
    </submittedName>
</protein>
<evidence type="ECO:0000313" key="5">
    <source>
        <dbReference type="Proteomes" id="UP000263833"/>
    </source>
</evidence>
<dbReference type="SUPFAM" id="SSF46689">
    <property type="entry name" value="Homeodomain-like"/>
    <property type="match status" value="1"/>
</dbReference>
<reference evidence="5" key="1">
    <citation type="submission" date="2018-08" db="EMBL/GenBank/DDBJ databases">
        <authorList>
            <person name="Kim S.-J."/>
            <person name="Jung G.-Y."/>
        </authorList>
    </citation>
    <scope>NUCLEOTIDE SEQUENCE [LARGE SCALE GENOMIC DNA]</scope>
    <source>
        <strain evidence="5">GY_G</strain>
    </source>
</reference>
<dbReference type="OrthoDB" id="3218408at2"/>
<dbReference type="RefSeq" id="WP_115550224.1">
    <property type="nucleotide sequence ID" value="NZ_QRGP01000003.1"/>
</dbReference>
<dbReference type="InterPro" id="IPR050624">
    <property type="entry name" value="HTH-type_Tx_Regulator"/>
</dbReference>
<dbReference type="InterPro" id="IPR009057">
    <property type="entry name" value="Homeodomain-like_sf"/>
</dbReference>
<evidence type="ECO:0000313" key="4">
    <source>
        <dbReference type="EMBL" id="RDV01444.1"/>
    </source>
</evidence>
<keyword evidence="1 2" id="KW-0238">DNA-binding</keyword>